<accession>A0A1F7J5U6</accession>
<dbReference type="Proteomes" id="UP000178558">
    <property type="component" value="Unassembled WGS sequence"/>
</dbReference>
<sequence>MPERKDGPQQPTREEFLGKMSPLEKKTITRLTSTLTNLADTGQRPQKPSYFGLYGIGGNLTKEGQRPDIDLLIVSNAWWWTGFDFNWKTEGELPHRYDRTLMTIARKIEGTHTIEVLSKLPDSYNLGETKGKGLVRLTPKYADSQRPIDIVYIREVDLGNSSLEDFEEKDVDEGGEPLPKVLLASAEVHQFRFFDES</sequence>
<protein>
    <submittedName>
        <fullName evidence="1">Uncharacterized protein</fullName>
    </submittedName>
</protein>
<organism evidence="1 2">
    <name type="scientific">Candidatus Roizmanbacteria bacterium RIFCSPLOWO2_01_FULL_40_42</name>
    <dbReference type="NCBI Taxonomy" id="1802066"/>
    <lineage>
        <taxon>Bacteria</taxon>
        <taxon>Candidatus Roizmaniibacteriota</taxon>
    </lineage>
</organism>
<reference evidence="1 2" key="1">
    <citation type="journal article" date="2016" name="Nat. Commun.">
        <title>Thousands of microbial genomes shed light on interconnected biogeochemical processes in an aquifer system.</title>
        <authorList>
            <person name="Anantharaman K."/>
            <person name="Brown C.T."/>
            <person name="Hug L.A."/>
            <person name="Sharon I."/>
            <person name="Castelle C.J."/>
            <person name="Probst A.J."/>
            <person name="Thomas B.C."/>
            <person name="Singh A."/>
            <person name="Wilkins M.J."/>
            <person name="Karaoz U."/>
            <person name="Brodie E.L."/>
            <person name="Williams K.H."/>
            <person name="Hubbard S.S."/>
            <person name="Banfield J.F."/>
        </authorList>
    </citation>
    <scope>NUCLEOTIDE SEQUENCE [LARGE SCALE GENOMIC DNA]</scope>
</reference>
<name>A0A1F7J5U6_9BACT</name>
<evidence type="ECO:0000313" key="1">
    <source>
        <dbReference type="EMBL" id="OGK50989.1"/>
    </source>
</evidence>
<proteinExistence type="predicted"/>
<comment type="caution">
    <text evidence="1">The sequence shown here is derived from an EMBL/GenBank/DDBJ whole genome shotgun (WGS) entry which is preliminary data.</text>
</comment>
<dbReference type="EMBL" id="MGAQ01000007">
    <property type="protein sequence ID" value="OGK50989.1"/>
    <property type="molecule type" value="Genomic_DNA"/>
</dbReference>
<evidence type="ECO:0000313" key="2">
    <source>
        <dbReference type="Proteomes" id="UP000178558"/>
    </source>
</evidence>
<gene>
    <name evidence="1" type="ORF">A3B50_03490</name>
</gene>
<dbReference type="AlphaFoldDB" id="A0A1F7J5U6"/>